<organism evidence="2 3">
    <name type="scientific">Neisseria meningitidis serogroup C / serotype 2a (strain ATCC 700532 / DSM 15464 / FAM18)</name>
    <dbReference type="NCBI Taxonomy" id="272831"/>
    <lineage>
        <taxon>Bacteria</taxon>
        <taxon>Pseudomonadati</taxon>
        <taxon>Pseudomonadota</taxon>
        <taxon>Betaproteobacteria</taxon>
        <taxon>Neisseriales</taxon>
        <taxon>Neisseriaceae</taxon>
        <taxon>Neisseria</taxon>
    </lineage>
</organism>
<evidence type="ECO:0000313" key="3">
    <source>
        <dbReference type="Proteomes" id="UP000002286"/>
    </source>
</evidence>
<dbReference type="KEGG" id="nmc:NMC0493"/>
<dbReference type="Proteomes" id="UP000002286">
    <property type="component" value="Chromosome"/>
</dbReference>
<name>A1KSG1_NEIMF</name>
<dbReference type="InterPro" id="IPR010266">
    <property type="entry name" value="NnrS"/>
</dbReference>
<feature type="transmembrane region" description="Helical" evidence="1">
    <location>
        <begin position="214"/>
        <end position="232"/>
    </location>
</feature>
<feature type="transmembrane region" description="Helical" evidence="1">
    <location>
        <begin position="187"/>
        <end position="208"/>
    </location>
</feature>
<accession>A1KSG1</accession>
<keyword evidence="1" id="KW-1133">Transmembrane helix</keyword>
<feature type="transmembrane region" description="Helical" evidence="1">
    <location>
        <begin position="244"/>
        <end position="263"/>
    </location>
</feature>
<dbReference type="AlphaFoldDB" id="A1KSG1"/>
<feature type="transmembrane region" description="Helical" evidence="1">
    <location>
        <begin position="76"/>
        <end position="94"/>
    </location>
</feature>
<gene>
    <name evidence="2" type="ordered locus">NMC0493</name>
</gene>
<feature type="transmembrane region" description="Helical" evidence="1">
    <location>
        <begin position="100"/>
        <end position="119"/>
    </location>
</feature>
<evidence type="ECO:0000313" key="2">
    <source>
        <dbReference type="EMBL" id="CAM09791.1"/>
    </source>
</evidence>
<dbReference type="Pfam" id="PF05940">
    <property type="entry name" value="NnrS"/>
    <property type="match status" value="1"/>
</dbReference>
<keyword evidence="1" id="KW-0472">Membrane</keyword>
<sequence>MVFLPDGVKNTVAMRPFCVGATVLAILGALVFFISPGVVVLHRQIFLELMLPAAYGGFLTAALLDWTGFSGNLKPATTLMAVLLLVAAVLLPFLPQLAAFFVAAYWLVLLLFCAWLIWLARNTDNFALLMLLAAFTVFQTAYAATGDLNLLRAQVHLNMAAVMFVSIRVSVLLGAEALKECRLKDPVFIPNIVYKNIAITFLLLHAAAELWLPAQTAGFTALAVGFILLAKLRELHHHELLRKHYVRTYYLLQLFAAAGYLWTGAAKLQNLPASAPLHLITLGGMMGGVMMVWLTAGLWHSGFTKLDYPKLCRIAVPILFAAAVSRTVLMNVNPIFFITVPAILTVAVFVLYLFTFVPIFQANAFTGDPE</sequence>
<feature type="transmembrane region" description="Helical" evidence="1">
    <location>
        <begin position="275"/>
        <end position="299"/>
    </location>
</feature>
<feature type="transmembrane region" description="Helical" evidence="1">
    <location>
        <begin position="335"/>
        <end position="354"/>
    </location>
</feature>
<feature type="transmembrane region" description="Helical" evidence="1">
    <location>
        <begin position="45"/>
        <end position="64"/>
    </location>
</feature>
<dbReference type="EMBL" id="AM421808">
    <property type="protein sequence ID" value="CAM09791.1"/>
    <property type="molecule type" value="Genomic_DNA"/>
</dbReference>
<feature type="transmembrane region" description="Helical" evidence="1">
    <location>
        <begin position="126"/>
        <end position="145"/>
    </location>
</feature>
<evidence type="ECO:0000256" key="1">
    <source>
        <dbReference type="SAM" id="Phobius"/>
    </source>
</evidence>
<proteinExistence type="predicted"/>
<keyword evidence="1" id="KW-0812">Transmembrane</keyword>
<feature type="transmembrane region" description="Helical" evidence="1">
    <location>
        <begin position="311"/>
        <end position="329"/>
    </location>
</feature>
<feature type="transmembrane region" description="Helical" evidence="1">
    <location>
        <begin position="157"/>
        <end position="175"/>
    </location>
</feature>
<dbReference type="HOGENOM" id="CLU_066419_0_0_4"/>
<reference evidence="2 3" key="1">
    <citation type="journal article" date="2007" name="PLoS Genet.">
        <title>Meningococcal genetic variation mechanisms viewed through comparative analysis of serogroup C strain FAM18.</title>
        <authorList>
            <person name="Bentley S.D."/>
            <person name="Vernikos G.S."/>
            <person name="Snyder L.A.S."/>
            <person name="Churcher C."/>
            <person name="Arrowsmith C."/>
            <person name="Chillingworth T."/>
            <person name="Cronin A."/>
            <person name="Davis P.H."/>
            <person name="Holroyd N.E."/>
            <person name="Jagels K."/>
            <person name="Maddison M."/>
            <person name="Moule S."/>
            <person name="Rabbinowitsch E."/>
            <person name="Sharp S."/>
            <person name="Unwin L."/>
            <person name="Whitehead S."/>
            <person name="Quail M.A."/>
            <person name="Achtman M."/>
            <person name="Barrell B."/>
            <person name="Saunders N.J."/>
            <person name="Parkhill J."/>
        </authorList>
    </citation>
    <scope>NUCLEOTIDE SEQUENCE [LARGE SCALE GENOMIC DNA]</scope>
    <source>
        <strain evidence="3">ATCC 700532 / DSM 15464 / FAM18</strain>
    </source>
</reference>
<protein>
    <submittedName>
        <fullName evidence="2">Integral membrane protein</fullName>
    </submittedName>
</protein>
<feature type="transmembrane region" description="Helical" evidence="1">
    <location>
        <begin position="12"/>
        <end position="33"/>
    </location>
</feature>